<accession>A0AAE2BTX5</accession>
<protein>
    <submittedName>
        <fullName evidence="3">Retrovirus-related Pol polyprotein from transposon TNT 1-94</fullName>
    </submittedName>
</protein>
<dbReference type="InterPro" id="IPR025724">
    <property type="entry name" value="GAG-pre-integrase_dom"/>
</dbReference>
<keyword evidence="4" id="KW-1185">Reference proteome</keyword>
<dbReference type="Gene3D" id="1.10.340.70">
    <property type="match status" value="1"/>
</dbReference>
<dbReference type="PANTHER" id="PTHR37984:SF5">
    <property type="entry name" value="PROTEIN NYNRIN-LIKE"/>
    <property type="match status" value="1"/>
</dbReference>
<proteinExistence type="predicted"/>
<dbReference type="InterPro" id="IPR041588">
    <property type="entry name" value="Integrase_H2C2"/>
</dbReference>
<reference evidence="3" key="2">
    <citation type="journal article" date="2024" name="Plant">
        <title>Genomic evolution and insights into agronomic trait innovations of Sesamum species.</title>
        <authorList>
            <person name="Miao H."/>
            <person name="Wang L."/>
            <person name="Qu L."/>
            <person name="Liu H."/>
            <person name="Sun Y."/>
            <person name="Le M."/>
            <person name="Wang Q."/>
            <person name="Wei S."/>
            <person name="Zheng Y."/>
            <person name="Lin W."/>
            <person name="Duan Y."/>
            <person name="Cao H."/>
            <person name="Xiong S."/>
            <person name="Wang X."/>
            <person name="Wei L."/>
            <person name="Li C."/>
            <person name="Ma Q."/>
            <person name="Ju M."/>
            <person name="Zhao R."/>
            <person name="Li G."/>
            <person name="Mu C."/>
            <person name="Tian Q."/>
            <person name="Mei H."/>
            <person name="Zhang T."/>
            <person name="Gao T."/>
            <person name="Zhang H."/>
        </authorList>
    </citation>
    <scope>NUCLEOTIDE SEQUENCE</scope>
    <source>
        <strain evidence="3">K16</strain>
    </source>
</reference>
<dbReference type="Pfam" id="PF13976">
    <property type="entry name" value="gag_pre-integrs"/>
    <property type="match status" value="1"/>
</dbReference>
<dbReference type="EMBL" id="JACGWL010000008">
    <property type="protein sequence ID" value="KAK4397458.1"/>
    <property type="molecule type" value="Genomic_DNA"/>
</dbReference>
<comment type="caution">
    <text evidence="3">The sequence shown here is derived from an EMBL/GenBank/DDBJ whole genome shotgun (WGS) entry which is preliminary data.</text>
</comment>
<dbReference type="Proteomes" id="UP001289374">
    <property type="component" value="Unassembled WGS sequence"/>
</dbReference>
<evidence type="ECO:0000313" key="4">
    <source>
        <dbReference type="Proteomes" id="UP001289374"/>
    </source>
</evidence>
<dbReference type="Pfam" id="PF17921">
    <property type="entry name" value="Integrase_H2C2"/>
    <property type="match status" value="1"/>
</dbReference>
<dbReference type="PANTHER" id="PTHR37984">
    <property type="entry name" value="PROTEIN CBG26694"/>
    <property type="match status" value="1"/>
</dbReference>
<dbReference type="InterPro" id="IPR050951">
    <property type="entry name" value="Retrovirus_Pol_polyprotein"/>
</dbReference>
<evidence type="ECO:0000259" key="1">
    <source>
        <dbReference type="Pfam" id="PF13976"/>
    </source>
</evidence>
<dbReference type="AlphaFoldDB" id="A0AAE2BTX5"/>
<sequence>MPWIGGKQFWGRVETRDSGEIAIKPPNYGALLEVALRAEETFLERSSTEAKWKKLIGGPTSVGFGGRQVQPDRLVENLFPFMPFAVGDTLENVGELNQLYAVIAVNQDILSGIVLHGEVMPGDLRLQGRAVWEKIHNELVRAEGEKELSLRQRRWIELLKDYDCTIDYLPGKTNIVADALSRKTVDQLAVATMQVEPSIKDKIKDVQDKDPYLQKLKAKVQEGTKMYRDWRLYYWWPIVKKDIVEFVERCLTCQQVKAEHQAPINNLHHLSIPEWKWEKITMDFVIGLPLCTAGVVGEASTSRAKGKGARRWKRKKGKAKTPARALSASVAPVGMGRGKGMSSKSIRANNVCMHCQKKSHWERESPKLLSSLGMFGIEVLKRSKKLSGDDVVLKLGNGKAVAAVVVGIVHLAISDQVRIELKDCHYVSSIIMNIISISLLGNVCFEFMINKNCFSLMKNGSSHMLAKLRNGLYILQRKKDNQENAQIWHARLGHIPQDRIKRLVDFKSLKIDDLDHLPACESCLKGKMTKKPFVGQSKLASGLLDLIHSDVCGPLNAQARGGFSYFITFADDHSCMVMFT</sequence>
<reference evidence="3" key="1">
    <citation type="submission" date="2020-06" db="EMBL/GenBank/DDBJ databases">
        <authorList>
            <person name="Li T."/>
            <person name="Hu X."/>
            <person name="Zhang T."/>
            <person name="Song X."/>
            <person name="Zhang H."/>
            <person name="Dai N."/>
            <person name="Sheng W."/>
            <person name="Hou X."/>
            <person name="Wei L."/>
        </authorList>
    </citation>
    <scope>NUCLEOTIDE SEQUENCE</scope>
    <source>
        <strain evidence="3">K16</strain>
        <tissue evidence="3">Leaf</tissue>
    </source>
</reference>
<evidence type="ECO:0000259" key="2">
    <source>
        <dbReference type="Pfam" id="PF17921"/>
    </source>
</evidence>
<name>A0AAE2BTX5_9LAMI</name>
<organism evidence="3 4">
    <name type="scientific">Sesamum angolense</name>
    <dbReference type="NCBI Taxonomy" id="2727404"/>
    <lineage>
        <taxon>Eukaryota</taxon>
        <taxon>Viridiplantae</taxon>
        <taxon>Streptophyta</taxon>
        <taxon>Embryophyta</taxon>
        <taxon>Tracheophyta</taxon>
        <taxon>Spermatophyta</taxon>
        <taxon>Magnoliopsida</taxon>
        <taxon>eudicotyledons</taxon>
        <taxon>Gunneridae</taxon>
        <taxon>Pentapetalae</taxon>
        <taxon>asterids</taxon>
        <taxon>lamiids</taxon>
        <taxon>Lamiales</taxon>
        <taxon>Pedaliaceae</taxon>
        <taxon>Sesamum</taxon>
    </lineage>
</organism>
<feature type="domain" description="GAG-pre-integrase" evidence="1">
    <location>
        <begin position="481"/>
        <end position="528"/>
    </location>
</feature>
<gene>
    <name evidence="3" type="ORF">Sango_1582400</name>
</gene>
<evidence type="ECO:0000313" key="3">
    <source>
        <dbReference type="EMBL" id="KAK4397458.1"/>
    </source>
</evidence>
<feature type="domain" description="Integrase zinc-binding" evidence="2">
    <location>
        <begin position="224"/>
        <end position="258"/>
    </location>
</feature>